<name>A0A371DHW3_9APHY</name>
<dbReference type="EMBL" id="KZ857391">
    <property type="protein sequence ID" value="RDX52121.1"/>
    <property type="molecule type" value="Genomic_DNA"/>
</dbReference>
<evidence type="ECO:0000313" key="2">
    <source>
        <dbReference type="EMBL" id="RDX52121.1"/>
    </source>
</evidence>
<feature type="compositionally biased region" description="Acidic residues" evidence="1">
    <location>
        <begin position="21"/>
        <end position="32"/>
    </location>
</feature>
<evidence type="ECO:0000256" key="1">
    <source>
        <dbReference type="SAM" id="MobiDB-lite"/>
    </source>
</evidence>
<keyword evidence="3" id="KW-1185">Reference proteome</keyword>
<feature type="region of interest" description="Disordered" evidence="1">
    <location>
        <begin position="1"/>
        <end position="47"/>
    </location>
</feature>
<organism evidence="2 3">
    <name type="scientific">Lentinus brumalis</name>
    <dbReference type="NCBI Taxonomy" id="2498619"/>
    <lineage>
        <taxon>Eukaryota</taxon>
        <taxon>Fungi</taxon>
        <taxon>Dikarya</taxon>
        <taxon>Basidiomycota</taxon>
        <taxon>Agaricomycotina</taxon>
        <taxon>Agaricomycetes</taxon>
        <taxon>Polyporales</taxon>
        <taxon>Polyporaceae</taxon>
        <taxon>Lentinus</taxon>
    </lineage>
</organism>
<reference evidence="2 3" key="1">
    <citation type="journal article" date="2018" name="Biotechnol. Biofuels">
        <title>Integrative visual omics of the white-rot fungus Polyporus brumalis exposes the biotechnological potential of its oxidative enzymes for delignifying raw plant biomass.</title>
        <authorList>
            <person name="Miyauchi S."/>
            <person name="Rancon A."/>
            <person name="Drula E."/>
            <person name="Hage H."/>
            <person name="Chaduli D."/>
            <person name="Favel A."/>
            <person name="Grisel S."/>
            <person name="Henrissat B."/>
            <person name="Herpoel-Gimbert I."/>
            <person name="Ruiz-Duenas F.J."/>
            <person name="Chevret D."/>
            <person name="Hainaut M."/>
            <person name="Lin J."/>
            <person name="Wang M."/>
            <person name="Pangilinan J."/>
            <person name="Lipzen A."/>
            <person name="Lesage-Meessen L."/>
            <person name="Navarro D."/>
            <person name="Riley R."/>
            <person name="Grigoriev I.V."/>
            <person name="Zhou S."/>
            <person name="Raouche S."/>
            <person name="Rosso M.N."/>
        </authorList>
    </citation>
    <scope>NUCLEOTIDE SEQUENCE [LARGE SCALE GENOMIC DNA]</scope>
    <source>
        <strain evidence="2 3">BRFM 1820</strain>
    </source>
</reference>
<feature type="compositionally biased region" description="Basic and acidic residues" evidence="1">
    <location>
        <begin position="1"/>
        <end position="12"/>
    </location>
</feature>
<protein>
    <submittedName>
        <fullName evidence="2">Uncharacterized protein</fullName>
    </submittedName>
</protein>
<gene>
    <name evidence="2" type="ORF">OH76DRAFT_1480755</name>
</gene>
<dbReference type="OrthoDB" id="2764145at2759"/>
<accession>A0A371DHW3</accession>
<dbReference type="Proteomes" id="UP000256964">
    <property type="component" value="Unassembled WGS sequence"/>
</dbReference>
<dbReference type="AlphaFoldDB" id="A0A371DHW3"/>
<proteinExistence type="predicted"/>
<evidence type="ECO:0000313" key="3">
    <source>
        <dbReference type="Proteomes" id="UP000256964"/>
    </source>
</evidence>
<sequence length="247" mass="27654">MSEDDSIREPDLGRSSPVPPVEEEPSDDEDEATSSWGRASKGTGAKSLPEVDPTIVEYICGRFRARVARARQLSATPPPYGVAYRDVLRLRIIGSALAELGIGTGQGQRRYIRVVIGGRRVEVTPDHVMITLGMHPATYRSVRSRMDKVQSVYTWLGQNKHLWQDDLQRPVGPKLEHRAYEAMKALFGPNPLPTRQHIPPEPLPAGTHDALWEPCKTFLRWAGDVAALYHLQRGENLPVSPEFYDIE</sequence>